<dbReference type="Pfam" id="PF02917">
    <property type="entry name" value="Pertussis_S1"/>
    <property type="match status" value="1"/>
</dbReference>
<gene>
    <name evidence="1" type="ORF">J2Z62_000085</name>
</gene>
<evidence type="ECO:0000313" key="1">
    <source>
        <dbReference type="EMBL" id="MDQ0513647.1"/>
    </source>
</evidence>
<comment type="caution">
    <text evidence="1">The sequence shown here is derived from an EMBL/GenBank/DDBJ whole genome shotgun (WGS) entry which is preliminary data.</text>
</comment>
<sequence length="373" mass="42012">MAIKYVWRVDSRTPEEIFQHGFSGRGSDRNFFRHILGTGFRNDFFISTSETPTAAIRFFGSWLRSPSPETGRTAYLYQIRADERVYNARRTGENLYDLVMSNQIVHESGDRGRATVALDFLRTSFAYQREWFSDGPINGNQVRSAWRLDTVSIDPDHIHHPVGRVVESTRINDPEIMNDRYVDAETTVNEEPWLPTNPAQMATLLTPPTEAAIADVSGGVSSSLAFACPSSKTAGTARLRRSTNRKDPDYDECIAETIDCYTNLSRIPSFAPSMDEMGKTEIFLVNRDESKTFRLSGVLGPNQKVYLTENSSTAKTPPLYFFHDSYGRIVAGTLINDSYFEFALTLVPTSIAGQFQIKLQLAVTNEPLQNWLV</sequence>
<evidence type="ECO:0000313" key="2">
    <source>
        <dbReference type="Proteomes" id="UP001240643"/>
    </source>
</evidence>
<dbReference type="SUPFAM" id="SSF56399">
    <property type="entry name" value="ADP-ribosylation"/>
    <property type="match status" value="1"/>
</dbReference>
<protein>
    <submittedName>
        <fullName evidence="1">Uncharacterized protein</fullName>
    </submittedName>
</protein>
<reference evidence="1" key="1">
    <citation type="submission" date="2023-07" db="EMBL/GenBank/DDBJ databases">
        <title>Genomic Encyclopedia of Type Strains, Phase IV (KMG-IV): sequencing the most valuable type-strain genomes for metagenomic binning, comparative biology and taxonomic classification.</title>
        <authorList>
            <person name="Goeker M."/>
        </authorList>
    </citation>
    <scope>NUCLEOTIDE SEQUENCE [LARGE SCALE GENOMIC DNA]</scope>
    <source>
        <strain evidence="1">DSM 21204</strain>
    </source>
</reference>
<accession>A0ABU0LY87</accession>
<name>A0ABU0LY87_9BACT</name>
<dbReference type="InterPro" id="IPR003898">
    <property type="entry name" value="Borpert_toxA"/>
</dbReference>
<organism evidence="1 2">
    <name type="scientific">Mycoplasmoides fastidiosum</name>
    <dbReference type="NCBI Taxonomy" id="92758"/>
    <lineage>
        <taxon>Bacteria</taxon>
        <taxon>Bacillati</taxon>
        <taxon>Mycoplasmatota</taxon>
        <taxon>Mycoplasmoidales</taxon>
        <taxon>Mycoplasmoidaceae</taxon>
        <taxon>Mycoplasmoides</taxon>
    </lineage>
</organism>
<proteinExistence type="predicted"/>
<dbReference type="Gene3D" id="3.90.210.10">
    <property type="entry name" value="Heat-Labile Enterotoxin, subunit A"/>
    <property type="match status" value="1"/>
</dbReference>
<dbReference type="Proteomes" id="UP001240643">
    <property type="component" value="Unassembled WGS sequence"/>
</dbReference>
<dbReference type="RefSeq" id="WP_256547658.1">
    <property type="nucleotide sequence ID" value="NZ_CP101809.1"/>
</dbReference>
<keyword evidence="2" id="KW-1185">Reference proteome</keyword>
<dbReference type="EMBL" id="JAUSWO010000001">
    <property type="protein sequence ID" value="MDQ0513647.1"/>
    <property type="molecule type" value="Genomic_DNA"/>
</dbReference>